<keyword evidence="2" id="KW-1185">Reference proteome</keyword>
<reference evidence="2" key="1">
    <citation type="journal article" date="2019" name="Int. J. Syst. Evol. Microbiol.">
        <title>The Global Catalogue of Microorganisms (GCM) 10K type strain sequencing project: providing services to taxonomists for standard genome sequencing and annotation.</title>
        <authorList>
            <consortium name="The Broad Institute Genomics Platform"/>
            <consortium name="The Broad Institute Genome Sequencing Center for Infectious Disease"/>
            <person name="Wu L."/>
            <person name="Ma J."/>
        </authorList>
    </citation>
    <scope>NUCLEOTIDE SEQUENCE [LARGE SCALE GENOMIC DNA]</scope>
    <source>
        <strain evidence="2">KCTC 52607</strain>
    </source>
</reference>
<organism evidence="1 2">
    <name type="scientific">Alteraurantiacibacter palmitatis</name>
    <dbReference type="NCBI Taxonomy" id="2054628"/>
    <lineage>
        <taxon>Bacteria</taxon>
        <taxon>Pseudomonadati</taxon>
        <taxon>Pseudomonadota</taxon>
        <taxon>Alphaproteobacteria</taxon>
        <taxon>Sphingomonadales</taxon>
        <taxon>Erythrobacteraceae</taxon>
        <taxon>Alteraurantiacibacter</taxon>
    </lineage>
</organism>
<dbReference type="EMBL" id="JBHRST010000001">
    <property type="protein sequence ID" value="MFC3096230.1"/>
    <property type="molecule type" value="Genomic_DNA"/>
</dbReference>
<name>A0ABV7E0M1_9SPHN</name>
<gene>
    <name evidence="1" type="ORF">ACFODU_00255</name>
</gene>
<evidence type="ECO:0008006" key="3">
    <source>
        <dbReference type="Google" id="ProtNLM"/>
    </source>
</evidence>
<protein>
    <recommendedName>
        <fullName evidence="3">DUF1778 domain-containing protein</fullName>
    </recommendedName>
</protein>
<accession>A0ABV7E0M1</accession>
<dbReference type="RefSeq" id="WP_336924733.1">
    <property type="nucleotide sequence ID" value="NZ_JBANRO010000002.1"/>
</dbReference>
<sequence>MKINTENLLDRVLVARPDATPDDVRKLAPLLAHLPDADLAARIAKAHRRKERADNNQ</sequence>
<evidence type="ECO:0000313" key="1">
    <source>
        <dbReference type="EMBL" id="MFC3096230.1"/>
    </source>
</evidence>
<evidence type="ECO:0000313" key="2">
    <source>
        <dbReference type="Proteomes" id="UP001595456"/>
    </source>
</evidence>
<dbReference type="Proteomes" id="UP001595456">
    <property type="component" value="Unassembled WGS sequence"/>
</dbReference>
<proteinExistence type="predicted"/>
<comment type="caution">
    <text evidence="1">The sequence shown here is derived from an EMBL/GenBank/DDBJ whole genome shotgun (WGS) entry which is preliminary data.</text>
</comment>